<dbReference type="SUPFAM" id="SSF52317">
    <property type="entry name" value="Class I glutamine amidotransferase-like"/>
    <property type="match status" value="1"/>
</dbReference>
<comment type="similarity">
    <text evidence="2">Belongs to the peptidase M14 family.</text>
</comment>
<evidence type="ECO:0000256" key="5">
    <source>
        <dbReference type="ARBA" id="ARBA00022833"/>
    </source>
</evidence>
<evidence type="ECO:0000256" key="2">
    <source>
        <dbReference type="ARBA" id="ARBA00005988"/>
    </source>
</evidence>
<comment type="cofactor">
    <cofactor evidence="1">
        <name>Zn(2+)</name>
        <dbReference type="ChEBI" id="CHEBI:29105"/>
    </cofactor>
</comment>
<evidence type="ECO:0000256" key="4">
    <source>
        <dbReference type="ARBA" id="ARBA00022801"/>
    </source>
</evidence>
<dbReference type="RefSeq" id="WP_166280282.1">
    <property type="nucleotide sequence ID" value="NZ_JAANNP010000002.1"/>
</dbReference>
<protein>
    <submittedName>
        <fullName evidence="9">Peptidase M14</fullName>
    </submittedName>
</protein>
<dbReference type="InterPro" id="IPR000834">
    <property type="entry name" value="Peptidase_M14"/>
</dbReference>
<evidence type="ECO:0000259" key="8">
    <source>
        <dbReference type="Pfam" id="PF00246"/>
    </source>
</evidence>
<evidence type="ECO:0000313" key="10">
    <source>
        <dbReference type="Proteomes" id="UP000800981"/>
    </source>
</evidence>
<name>A0ABX0GS84_9ACTN</name>
<dbReference type="SUPFAM" id="SSF53187">
    <property type="entry name" value="Zn-dependent exopeptidases"/>
    <property type="match status" value="1"/>
</dbReference>
<gene>
    <name evidence="9" type="ORF">G9H71_07510</name>
</gene>
<evidence type="ECO:0000256" key="6">
    <source>
        <dbReference type="ARBA" id="ARBA00023049"/>
    </source>
</evidence>
<dbReference type="Gene3D" id="3.40.50.880">
    <property type="match status" value="1"/>
</dbReference>
<evidence type="ECO:0000256" key="7">
    <source>
        <dbReference type="SAM" id="SignalP"/>
    </source>
</evidence>
<feature type="chain" id="PRO_5047543742" evidence="7">
    <location>
        <begin position="26"/>
        <end position="851"/>
    </location>
</feature>
<evidence type="ECO:0000256" key="1">
    <source>
        <dbReference type="ARBA" id="ARBA00001947"/>
    </source>
</evidence>
<keyword evidence="5" id="KW-0862">Zinc</keyword>
<dbReference type="Proteomes" id="UP000800981">
    <property type="component" value="Unassembled WGS sequence"/>
</dbReference>
<dbReference type="InterPro" id="IPR029062">
    <property type="entry name" value="Class_I_gatase-like"/>
</dbReference>
<sequence length="851" mass="92560">MRRRITIPLTLTLAAGVLTPIGAVADEPLPTPESVIGWAPCADYRITTYERTMEYFRALDAASDRVQLVDVGTTTEGRRQQMAIISSAENLANIEEHKATAERLARAEGVDEAEAKALSSDGRAVAWVDFGIHTTEIAPHQLAPRFAYNLANSEAADVRRIRENVITIVVPSINPDGQTYLADWYAANRGKAWEMRLPELYQHYAGHDNNRDWYMFNLDETRNIGNQLFNEWYPQVMHNAHQTAPNPARIFIPPFEDPVNPNIDPRVTRGVNLIGSAMSRRLDDENKPGAVSNVQFDMWWNGGLRSAPYYHNMIGILTETAHANPNPVVNNPANFPATFANGESTKIPSIFYPSPYLGGEWHLADSCAYIESATLGMLDVVGEKPDEFLYNIWAMGSKAIEDGADELYVIPADQADTGTAARLVNVLRHGGIEVEAATRAFTLGDKTYPRGSWVVRGAQAFRAHLTDMLNAQEYPLRRTGPGGPIDAPYDITGYTLSFQMGVDVDKIEGDVSGVRIRTEPVDVAVPPPGTVDANPGFAWALDPRDNATFTVVNRMLEAGETVRRATTPVSTSLGSWPAGAFLVEEDRGTRARLRTAVRELGVTTANVAADPGSTTVVEKPRVGLYHAWGGNMDEGWTRYLLEDFELDYTRLHDAAVRAGNLRASYDVIVLPDATLSSMQNGLGATAMPAQYTGGMTAAGVQNLRTFVEQGGTLLTFDTASQLPIRAFGLPVTDVTTGVDDEELNIPGSVLGIDVDNTHPVAYGMPAEASAFYDASHAFTSTDPSVRTVATYAGADELLQSGFAIGGELIAGKGAVVEASLGEGHVVMLGFRAQHRAQSHGTFKLLFNSLYR</sequence>
<evidence type="ECO:0000256" key="3">
    <source>
        <dbReference type="ARBA" id="ARBA00022670"/>
    </source>
</evidence>
<dbReference type="CDD" id="cd06240">
    <property type="entry name" value="M14-like"/>
    <property type="match status" value="1"/>
</dbReference>
<dbReference type="Gene3D" id="3.40.630.10">
    <property type="entry name" value="Zn peptidases"/>
    <property type="match status" value="1"/>
</dbReference>
<dbReference type="PANTHER" id="PTHR11705">
    <property type="entry name" value="PROTEASE FAMILY M14 CARBOXYPEPTIDASE A,B"/>
    <property type="match status" value="1"/>
</dbReference>
<proteinExistence type="inferred from homology"/>
<evidence type="ECO:0000313" key="9">
    <source>
        <dbReference type="EMBL" id="NHC13627.1"/>
    </source>
</evidence>
<keyword evidence="7" id="KW-0732">Signal</keyword>
<dbReference type="PANTHER" id="PTHR11705:SF143">
    <property type="entry name" value="SLL0236 PROTEIN"/>
    <property type="match status" value="1"/>
</dbReference>
<keyword evidence="4" id="KW-0378">Hydrolase</keyword>
<feature type="signal peptide" evidence="7">
    <location>
        <begin position="1"/>
        <end position="25"/>
    </location>
</feature>
<comment type="caution">
    <text evidence="9">The sequence shown here is derived from an EMBL/GenBank/DDBJ whole genome shotgun (WGS) entry which is preliminary data.</text>
</comment>
<keyword evidence="6" id="KW-0482">Metalloprotease</keyword>
<feature type="domain" description="Peptidase M14" evidence="8">
    <location>
        <begin position="55"/>
        <end position="214"/>
    </location>
</feature>
<dbReference type="Pfam" id="PF00246">
    <property type="entry name" value="Peptidase_M14"/>
    <property type="match status" value="1"/>
</dbReference>
<dbReference type="EMBL" id="JAANNP010000002">
    <property type="protein sequence ID" value="NHC13627.1"/>
    <property type="molecule type" value="Genomic_DNA"/>
</dbReference>
<reference evidence="9 10" key="1">
    <citation type="submission" date="2020-03" db="EMBL/GenBank/DDBJ databases">
        <title>Two novel Motilibacter sp.</title>
        <authorList>
            <person name="Liu S."/>
        </authorList>
    </citation>
    <scope>NUCLEOTIDE SEQUENCE [LARGE SCALE GENOMIC DNA]</scope>
    <source>
        <strain evidence="9 10">E257</strain>
    </source>
</reference>
<keyword evidence="10" id="KW-1185">Reference proteome</keyword>
<organism evidence="9 10">
    <name type="scientific">Motilibacter deserti</name>
    <dbReference type="NCBI Taxonomy" id="2714956"/>
    <lineage>
        <taxon>Bacteria</taxon>
        <taxon>Bacillati</taxon>
        <taxon>Actinomycetota</taxon>
        <taxon>Actinomycetes</taxon>
        <taxon>Motilibacterales</taxon>
        <taxon>Motilibacteraceae</taxon>
        <taxon>Motilibacter</taxon>
    </lineage>
</organism>
<keyword evidence="3" id="KW-0645">Protease</keyword>
<accession>A0ABX0GS84</accession>